<dbReference type="GeneID" id="68094175"/>
<evidence type="ECO:0000313" key="2">
    <source>
        <dbReference type="Proteomes" id="UP000816034"/>
    </source>
</evidence>
<sequence length="255" mass="29839">MCFSFESHQLTQNEPQPYHSDMFQKMIQKDTTVFPIAVLIYMDDVVKFRTKSKSTCGIYYTLLNWDSQLCSSMESIRLLGFWEFADKLMNEIKQLNGFTLTVIHPSTGQEIPIRIEVAGFIWDTIEKWFSLQLMKDECSRCLETSSCQHLTPNILYGASLCDPDFTVEPKSRKILEMKEIIPKIPEIKRTYQQAYVREKCYGMNFLTLENMKVLYMKLSKTKRNQLLKTYSTCTPIDNPFLKYPEVIDPFCNSRG</sequence>
<keyword evidence="2" id="KW-1185">Reference proteome</keyword>
<evidence type="ECO:0000313" key="1">
    <source>
        <dbReference type="EMBL" id="KAG2387387.1"/>
    </source>
</evidence>
<dbReference type="RefSeq" id="XP_044551379.1">
    <property type="nucleotide sequence ID" value="XM_044691057.1"/>
</dbReference>
<dbReference type="AlphaFoldDB" id="A0AA88KRK5"/>
<organism evidence="1 2">
    <name type="scientific">Naegleria lovaniensis</name>
    <name type="common">Amoeba</name>
    <dbReference type="NCBI Taxonomy" id="51637"/>
    <lineage>
        <taxon>Eukaryota</taxon>
        <taxon>Discoba</taxon>
        <taxon>Heterolobosea</taxon>
        <taxon>Tetramitia</taxon>
        <taxon>Eutetramitia</taxon>
        <taxon>Vahlkampfiidae</taxon>
        <taxon>Naegleria</taxon>
    </lineage>
</organism>
<name>A0AA88KRK5_NAELO</name>
<proteinExistence type="predicted"/>
<dbReference type="Proteomes" id="UP000816034">
    <property type="component" value="Unassembled WGS sequence"/>
</dbReference>
<dbReference type="EMBL" id="PYSW02000013">
    <property type="protein sequence ID" value="KAG2387387.1"/>
    <property type="molecule type" value="Genomic_DNA"/>
</dbReference>
<accession>A0AA88KRK5</accession>
<reference evidence="1 2" key="1">
    <citation type="journal article" date="2018" name="BMC Genomics">
        <title>The genome of Naegleria lovaniensis, the basis for a comparative approach to unravel pathogenicity factors of the human pathogenic amoeba N. fowleri.</title>
        <authorList>
            <person name="Liechti N."/>
            <person name="Schurch N."/>
            <person name="Bruggmann R."/>
            <person name="Wittwer M."/>
        </authorList>
    </citation>
    <scope>NUCLEOTIDE SEQUENCE [LARGE SCALE GENOMIC DNA]</scope>
    <source>
        <strain evidence="1 2">ATCC 30569</strain>
    </source>
</reference>
<comment type="caution">
    <text evidence="1">The sequence shown here is derived from an EMBL/GenBank/DDBJ whole genome shotgun (WGS) entry which is preliminary data.</text>
</comment>
<gene>
    <name evidence="1" type="ORF">C9374_001719</name>
</gene>
<protein>
    <submittedName>
        <fullName evidence="1">Uncharacterized protein</fullName>
    </submittedName>
</protein>